<dbReference type="CDD" id="cd23669">
    <property type="entry name" value="GH55_SacteLam55A-like"/>
    <property type="match status" value="1"/>
</dbReference>
<dbReference type="InterPro" id="IPR012334">
    <property type="entry name" value="Pectin_lyas_fold"/>
</dbReference>
<comment type="caution">
    <text evidence="2">The sequence shown here is derived from an EMBL/GenBank/DDBJ whole genome shotgun (WGS) entry which is preliminary data.</text>
</comment>
<dbReference type="EMBL" id="VYUA01000006">
    <property type="protein sequence ID" value="KAB2592694.1"/>
    <property type="molecule type" value="Genomic_DNA"/>
</dbReference>
<protein>
    <submittedName>
        <fullName evidence="2">Coagulation factor 5/8 type domain-containing protein</fullName>
    </submittedName>
</protein>
<dbReference type="Proteomes" id="UP000326907">
    <property type="component" value="Unassembled WGS sequence"/>
</dbReference>
<accession>A0A5N5F2Q1</accession>
<dbReference type="AlphaFoldDB" id="A0A5N5F2Q1"/>
<evidence type="ECO:0000256" key="1">
    <source>
        <dbReference type="SAM" id="MobiDB-lite"/>
    </source>
</evidence>
<gene>
    <name evidence="2" type="ORF">F5983_09030</name>
</gene>
<keyword evidence="3" id="KW-1185">Reference proteome</keyword>
<sequence length="603" mass="64731">MHAPPTAPGTAPRSAPRRHRRSRALGFAALAVSLLMAVPTAQTAFGEESRKAQAAVPGGGDLGPDVHVFDPSTPDIQGKVDEIFKKQESAQFGLDRYALLFKPGTYDNINAQIGFYTSIAGLGLNPNDTTFNGDVTVDAGWFDGNATQNFWRSAENLTLNPVSGTNRWAVSQAAPFRRMHVKGGLNLAPDGYGWASGGYIADSKIDGEVGPYSQQQWYTRDSSVGGWGNGVWNMTFSGVEGAPANSFPEPPYTTLDTTPISREKPFLYLDGADYKVFVPEKRENARGVSWANGTPAGESIPLDQFYVVKEGADAATINAAVEQGLHLLFTPGVYHVDETITIDRPDTVALGIGLATIIPDNGVTAIKVGDVSGVKLAGLLVDAGPVNSETLIEVGPENASADHSANPTSLQDVFVRIGGAGPGKATTSIVVNSDDTIIDHTWVWRADHGEGWGWETNRADYGVRVNGDDVLATGLFVEHFNKYDVEWYGERGRTIFFQNEKAYDAPNQEAIQNGDTKGYAAYRVDDSVEEHEGWGMGSYCFYNVDPTIVQGHGFKAPVKPGVKFHSLIVVSLGGQGQYEHVINEVGSPTSGTDTIPSQVVNFP</sequence>
<name>A0A5N5F2Q1_9ACTN</name>
<organism evidence="2 3">
    <name type="scientific">Streptomyces arboris</name>
    <dbReference type="NCBI Taxonomy" id="2600619"/>
    <lineage>
        <taxon>Bacteria</taxon>
        <taxon>Bacillati</taxon>
        <taxon>Actinomycetota</taxon>
        <taxon>Actinomycetes</taxon>
        <taxon>Kitasatosporales</taxon>
        <taxon>Streptomycetaceae</taxon>
        <taxon>Streptomyces</taxon>
    </lineage>
</organism>
<feature type="region of interest" description="Disordered" evidence="1">
    <location>
        <begin position="1"/>
        <end position="20"/>
    </location>
</feature>
<dbReference type="RefSeq" id="WP_151509832.1">
    <property type="nucleotide sequence ID" value="NZ_VYUA01000006.1"/>
</dbReference>
<dbReference type="InterPro" id="IPR059186">
    <property type="entry name" value="SACTE_4363"/>
</dbReference>
<evidence type="ECO:0000313" key="2">
    <source>
        <dbReference type="EMBL" id="KAB2592694.1"/>
    </source>
</evidence>
<evidence type="ECO:0000313" key="3">
    <source>
        <dbReference type="Proteomes" id="UP000326907"/>
    </source>
</evidence>
<dbReference type="Gene3D" id="2.160.20.10">
    <property type="entry name" value="Single-stranded right-handed beta-helix, Pectin lyase-like"/>
    <property type="match status" value="1"/>
</dbReference>
<proteinExistence type="predicted"/>
<reference evidence="2 3" key="1">
    <citation type="submission" date="2019-09" db="EMBL/GenBank/DDBJ databases">
        <authorList>
            <person name="Liu P."/>
        </authorList>
    </citation>
    <scope>NUCLEOTIDE SEQUENCE [LARGE SCALE GENOMIC DNA]</scope>
    <source>
        <strain evidence="2 3">TRM68085</strain>
    </source>
</reference>